<protein>
    <submittedName>
        <fullName evidence="1">Four helix bundle protein</fullName>
    </submittedName>
</protein>
<keyword evidence="2" id="KW-1185">Reference proteome</keyword>
<dbReference type="InterPro" id="IPR036583">
    <property type="entry name" value="23S_rRNA_IVS_sf"/>
</dbReference>
<dbReference type="NCBIfam" id="TIGR02436">
    <property type="entry name" value="four helix bundle protein"/>
    <property type="match status" value="1"/>
</dbReference>
<evidence type="ECO:0000313" key="1">
    <source>
        <dbReference type="EMBL" id="MCQ1529145.1"/>
    </source>
</evidence>
<dbReference type="Gene3D" id="1.20.1440.60">
    <property type="entry name" value="23S rRNA-intervening sequence"/>
    <property type="match status" value="1"/>
</dbReference>
<dbReference type="EMBL" id="JAJEKE010000003">
    <property type="protein sequence ID" value="MCQ1529145.1"/>
    <property type="molecule type" value="Genomic_DNA"/>
</dbReference>
<dbReference type="RefSeq" id="WP_255226662.1">
    <property type="nucleotide sequence ID" value="NZ_JAJEKE010000003.1"/>
</dbReference>
<dbReference type="SUPFAM" id="SSF158446">
    <property type="entry name" value="IVS-encoded protein-like"/>
    <property type="match status" value="1"/>
</dbReference>
<dbReference type="NCBIfam" id="NF008912">
    <property type="entry name" value="PRK12275.1-6"/>
    <property type="match status" value="1"/>
</dbReference>
<dbReference type="Proteomes" id="UP001651880">
    <property type="component" value="Unassembled WGS sequence"/>
</dbReference>
<organism evidence="1 2">
    <name type="scientific">Lutispora saccharofermentans</name>
    <dbReference type="NCBI Taxonomy" id="3024236"/>
    <lineage>
        <taxon>Bacteria</taxon>
        <taxon>Bacillati</taxon>
        <taxon>Bacillota</taxon>
        <taxon>Clostridia</taxon>
        <taxon>Lutisporales</taxon>
        <taxon>Lutisporaceae</taxon>
        <taxon>Lutispora</taxon>
    </lineage>
</organism>
<name>A0ABT1ND37_9FIRM</name>
<proteinExistence type="predicted"/>
<evidence type="ECO:0000313" key="2">
    <source>
        <dbReference type="Proteomes" id="UP001651880"/>
    </source>
</evidence>
<comment type="caution">
    <text evidence="1">The sequence shown here is derived from an EMBL/GenBank/DDBJ whole genome shotgun (WGS) entry which is preliminary data.</text>
</comment>
<dbReference type="InterPro" id="IPR012657">
    <property type="entry name" value="23S_rRNA-intervening_sequence"/>
</dbReference>
<dbReference type="PANTHER" id="PTHR38471:SF2">
    <property type="entry name" value="FOUR HELIX BUNDLE PROTEIN"/>
    <property type="match status" value="1"/>
</dbReference>
<dbReference type="PANTHER" id="PTHR38471">
    <property type="entry name" value="FOUR HELIX BUNDLE PROTEIN"/>
    <property type="match status" value="1"/>
</dbReference>
<dbReference type="Pfam" id="PF05635">
    <property type="entry name" value="23S_rRNA_IVP"/>
    <property type="match status" value="1"/>
</dbReference>
<accession>A0ABT1ND37</accession>
<gene>
    <name evidence="1" type="ORF">LJD61_06230</name>
</gene>
<sequence>MEVFYIHRLFTTYQQGISSTMSNISTYPYYLKWGYNLETPNYMKLNVWNNSKDLAVEIYKLTMDGELSRDFGLKDQIRRAAVSIASNIAEGSEKSSSKDYVRYLNIAKGSIAELLTQLIIAKEIGYINEQQYRMFYEKYTEIMKMLVGLIKSKSKLE</sequence>
<reference evidence="1 2" key="1">
    <citation type="submission" date="2021-10" db="EMBL/GenBank/DDBJ databases">
        <title>Lutispora strain m25 sp. nov., a thermophilic, non-spore-forming bacterium isolated from a lab-scale methanogenic bioreactor digesting anaerobic sludge.</title>
        <authorList>
            <person name="El Houari A."/>
            <person name="Mcdonald J."/>
        </authorList>
    </citation>
    <scope>NUCLEOTIDE SEQUENCE [LARGE SCALE GENOMIC DNA]</scope>
    <source>
        <strain evidence="2">m25</strain>
    </source>
</reference>
<dbReference type="CDD" id="cd16377">
    <property type="entry name" value="23S_rRNA_IVP_like"/>
    <property type="match status" value="1"/>
</dbReference>